<keyword evidence="1" id="KW-0853">WD repeat</keyword>
<dbReference type="InterPro" id="IPR036322">
    <property type="entry name" value="WD40_repeat_dom_sf"/>
</dbReference>
<dbReference type="Proteomes" id="UP000024635">
    <property type="component" value="Unassembled WGS sequence"/>
</dbReference>
<dbReference type="PANTHER" id="PTHR19855">
    <property type="entry name" value="WD40 REPEAT PROTEIN 12, 37"/>
    <property type="match status" value="1"/>
</dbReference>
<protein>
    <recommendedName>
        <fullName evidence="2">F-box domain-containing protein</fullName>
    </recommendedName>
</protein>
<dbReference type="PROSITE" id="PS50082">
    <property type="entry name" value="WD_REPEATS_2"/>
    <property type="match status" value="1"/>
</dbReference>
<keyword evidence="4" id="KW-1185">Reference proteome</keyword>
<feature type="repeat" description="WD" evidence="1">
    <location>
        <begin position="103"/>
        <end position="148"/>
    </location>
</feature>
<dbReference type="SUPFAM" id="SSF50978">
    <property type="entry name" value="WD40 repeat-like"/>
    <property type="match status" value="1"/>
</dbReference>
<dbReference type="AlphaFoldDB" id="A0A016VMG8"/>
<dbReference type="InterPro" id="IPR001680">
    <property type="entry name" value="WD40_rpt"/>
</dbReference>
<dbReference type="PROSITE" id="PS50181">
    <property type="entry name" value="FBOX"/>
    <property type="match status" value="1"/>
</dbReference>
<dbReference type="Gene3D" id="2.130.10.10">
    <property type="entry name" value="YVTN repeat-like/Quinoprotein amine dehydrogenase"/>
    <property type="match status" value="2"/>
</dbReference>
<accession>A0A016VMG8</accession>
<dbReference type="STRING" id="53326.A0A016VMG8"/>
<dbReference type="SMART" id="SM00256">
    <property type="entry name" value="FBOX"/>
    <property type="match status" value="1"/>
</dbReference>
<evidence type="ECO:0000313" key="3">
    <source>
        <dbReference type="EMBL" id="EYC28496.1"/>
    </source>
</evidence>
<dbReference type="PANTHER" id="PTHR19855:SF34">
    <property type="entry name" value="F-BOX_WD REPEAT-CONTAINING PROTEIN 9"/>
    <property type="match status" value="1"/>
</dbReference>
<dbReference type="Gene3D" id="1.20.1280.50">
    <property type="match status" value="1"/>
</dbReference>
<dbReference type="Pfam" id="PF00400">
    <property type="entry name" value="WD40"/>
    <property type="match status" value="2"/>
</dbReference>
<gene>
    <name evidence="3" type="primary">Acey_s0007.g3257</name>
    <name evidence="3" type="synonym">Acey-mec-15</name>
    <name evidence="3" type="ORF">Y032_0007g3257</name>
</gene>
<organism evidence="3 4">
    <name type="scientific">Ancylostoma ceylanicum</name>
    <dbReference type="NCBI Taxonomy" id="53326"/>
    <lineage>
        <taxon>Eukaryota</taxon>
        <taxon>Metazoa</taxon>
        <taxon>Ecdysozoa</taxon>
        <taxon>Nematoda</taxon>
        <taxon>Chromadorea</taxon>
        <taxon>Rhabditida</taxon>
        <taxon>Rhabditina</taxon>
        <taxon>Rhabditomorpha</taxon>
        <taxon>Strongyloidea</taxon>
        <taxon>Ancylostomatidae</taxon>
        <taxon>Ancylostomatinae</taxon>
        <taxon>Ancylostoma</taxon>
    </lineage>
</organism>
<sequence length="415" mass="46292">MGAGQNEGEGMLLRLPNELLLLIFTHVQGRHLIHNVRLVCRKFHCLLANQQWWLSRIHRMPQNIRLSEAEMKAEHFDAARSFIAVEEETQRWSKWVACKNITASGHIATVDALRLFAHRPSNGRFCLSGGRDRAIKLWSLSDLQACQSTSASTKPCVDIQNAHEGWIWCLDQSTRTPDQFLSCSWDCTVKLWQITPTAVLPLESTKLGSAGMCLGNTPNGLAACSTFGKKVFVIDTRNGLAPVLNYAHHKGAVLTLAMKDNIVYSCGEDRRIVMVDIRNSSKPALGVWTNDYVRSVCFRNNQLICGTNLGMIAVLDPDNLTVSSRLQVSTGVRQVIHSGGAVLEISRDRTFKVPLLHSIIIASHFYDIYIRWFYSTLTSFSSLKCLTRISNLCRRGHSLSQALTSGAVILETLAK</sequence>
<evidence type="ECO:0000313" key="4">
    <source>
        <dbReference type="Proteomes" id="UP000024635"/>
    </source>
</evidence>
<dbReference type="OrthoDB" id="2305498at2759"/>
<name>A0A016VMG8_9BILA</name>
<evidence type="ECO:0000256" key="1">
    <source>
        <dbReference type="PROSITE-ProRule" id="PRU00221"/>
    </source>
</evidence>
<dbReference type="EMBL" id="JARK01001343">
    <property type="protein sequence ID" value="EYC28496.1"/>
    <property type="molecule type" value="Genomic_DNA"/>
</dbReference>
<comment type="caution">
    <text evidence="3">The sequence shown here is derived from an EMBL/GenBank/DDBJ whole genome shotgun (WGS) entry which is preliminary data.</text>
</comment>
<evidence type="ECO:0000259" key="2">
    <source>
        <dbReference type="PROSITE" id="PS50181"/>
    </source>
</evidence>
<dbReference type="InterPro" id="IPR036047">
    <property type="entry name" value="F-box-like_dom_sf"/>
</dbReference>
<dbReference type="InterPro" id="IPR015943">
    <property type="entry name" value="WD40/YVTN_repeat-like_dom_sf"/>
</dbReference>
<dbReference type="SMART" id="SM00320">
    <property type="entry name" value="WD40"/>
    <property type="match status" value="4"/>
</dbReference>
<reference evidence="4" key="1">
    <citation type="journal article" date="2015" name="Nat. Genet.">
        <title>The genome and transcriptome of the zoonotic hookworm Ancylostoma ceylanicum identify infection-specific gene families.</title>
        <authorList>
            <person name="Schwarz E.M."/>
            <person name="Hu Y."/>
            <person name="Antoshechkin I."/>
            <person name="Miller M.M."/>
            <person name="Sternberg P.W."/>
            <person name="Aroian R.V."/>
        </authorList>
    </citation>
    <scope>NUCLEOTIDE SEQUENCE</scope>
    <source>
        <strain evidence="4">HY135</strain>
    </source>
</reference>
<dbReference type="Pfam" id="PF12937">
    <property type="entry name" value="F-box-like"/>
    <property type="match status" value="1"/>
</dbReference>
<feature type="domain" description="F-box" evidence="2">
    <location>
        <begin position="9"/>
        <end position="56"/>
    </location>
</feature>
<dbReference type="SUPFAM" id="SSF81383">
    <property type="entry name" value="F-box domain"/>
    <property type="match status" value="1"/>
</dbReference>
<dbReference type="InterPro" id="IPR001810">
    <property type="entry name" value="F-box_dom"/>
</dbReference>
<proteinExistence type="predicted"/>